<dbReference type="EMBL" id="SPHZ02000008">
    <property type="protein sequence ID" value="KAF0903242.1"/>
    <property type="molecule type" value="Genomic_DNA"/>
</dbReference>
<evidence type="ECO:0000313" key="1">
    <source>
        <dbReference type="EMBL" id="KAF0903242.1"/>
    </source>
</evidence>
<comment type="caution">
    <text evidence="1">The sequence shown here is derived from an EMBL/GenBank/DDBJ whole genome shotgun (WGS) entry which is preliminary data.</text>
</comment>
<keyword evidence="2" id="KW-1185">Reference proteome</keyword>
<organism evidence="1 2">
    <name type="scientific">Oryza meyeriana var. granulata</name>
    <dbReference type="NCBI Taxonomy" id="110450"/>
    <lineage>
        <taxon>Eukaryota</taxon>
        <taxon>Viridiplantae</taxon>
        <taxon>Streptophyta</taxon>
        <taxon>Embryophyta</taxon>
        <taxon>Tracheophyta</taxon>
        <taxon>Spermatophyta</taxon>
        <taxon>Magnoliopsida</taxon>
        <taxon>Liliopsida</taxon>
        <taxon>Poales</taxon>
        <taxon>Poaceae</taxon>
        <taxon>BOP clade</taxon>
        <taxon>Oryzoideae</taxon>
        <taxon>Oryzeae</taxon>
        <taxon>Oryzinae</taxon>
        <taxon>Oryza</taxon>
        <taxon>Oryza meyeriana</taxon>
    </lineage>
</organism>
<evidence type="ECO:0000313" key="2">
    <source>
        <dbReference type="Proteomes" id="UP000479710"/>
    </source>
</evidence>
<accession>A0A6G1CT04</accession>
<dbReference type="Proteomes" id="UP000479710">
    <property type="component" value="Unassembled WGS sequence"/>
</dbReference>
<sequence length="77" mass="7971">MAETAITVIQVGMLTDKAVKGGTGTLIDMDVQAPAGAGAGVQTMAEPKAKNTVLPHLSIYKAEREDEGLKTCKEAAK</sequence>
<proteinExistence type="predicted"/>
<gene>
    <name evidence="1" type="ORF">E2562_026536</name>
</gene>
<dbReference type="AlphaFoldDB" id="A0A6G1CT04"/>
<reference evidence="1 2" key="1">
    <citation type="submission" date="2019-11" db="EMBL/GenBank/DDBJ databases">
        <title>Whole genome sequence of Oryza granulata.</title>
        <authorList>
            <person name="Li W."/>
        </authorList>
    </citation>
    <scope>NUCLEOTIDE SEQUENCE [LARGE SCALE GENOMIC DNA]</scope>
    <source>
        <strain evidence="2">cv. Menghai</strain>
        <tissue evidence="1">Leaf</tissue>
    </source>
</reference>
<protein>
    <submittedName>
        <fullName evidence="1">Uncharacterized protein</fullName>
    </submittedName>
</protein>
<name>A0A6G1CT04_9ORYZ</name>